<dbReference type="AlphaFoldDB" id="A0A4Y9ZKK1"/>
<dbReference type="Pfam" id="PF10281">
    <property type="entry name" value="Ish1"/>
    <property type="match status" value="6"/>
</dbReference>
<dbReference type="STRING" id="135208.A0A4Y9ZKK1"/>
<feature type="chain" id="PRO_5021502138" evidence="1">
    <location>
        <begin position="16"/>
        <end position="456"/>
    </location>
</feature>
<dbReference type="Proteomes" id="UP000298061">
    <property type="component" value="Unassembled WGS sequence"/>
</dbReference>
<gene>
    <name evidence="2" type="ORF">EWM64_g9465</name>
</gene>
<dbReference type="EMBL" id="SFCI01002020">
    <property type="protein sequence ID" value="TFY74547.1"/>
    <property type="molecule type" value="Genomic_DNA"/>
</dbReference>
<evidence type="ECO:0000256" key="1">
    <source>
        <dbReference type="SAM" id="SignalP"/>
    </source>
</evidence>
<comment type="caution">
    <text evidence="2">The sequence shown here is derived from an EMBL/GenBank/DDBJ whole genome shotgun (WGS) entry which is preliminary data.</text>
</comment>
<evidence type="ECO:0000313" key="3">
    <source>
        <dbReference type="Proteomes" id="UP000298061"/>
    </source>
</evidence>
<dbReference type="InterPro" id="IPR018803">
    <property type="entry name" value="Ish1/Msc1-like"/>
</dbReference>
<name>A0A4Y9ZKK1_9AGAM</name>
<organism evidence="2 3">
    <name type="scientific">Hericium alpestre</name>
    <dbReference type="NCBI Taxonomy" id="135208"/>
    <lineage>
        <taxon>Eukaryota</taxon>
        <taxon>Fungi</taxon>
        <taxon>Dikarya</taxon>
        <taxon>Basidiomycota</taxon>
        <taxon>Agaricomycotina</taxon>
        <taxon>Agaricomycetes</taxon>
        <taxon>Russulales</taxon>
        <taxon>Hericiaceae</taxon>
        <taxon>Hericium</taxon>
    </lineage>
</organism>
<sequence>MRLSILLLFALGAQASWFGSDTPAYQSWDTQQLTTWLEQHNVPVPSKAPPREHLIDLVKANWVSAQQYTDETLRAAQQSFQHLSEAAFETWDESTLRQFLLDQGVVAPAGPREKLVQLARQRYKDYQSAASSLSYQASTNLYGSPGHQATQSISSKFAAATADVGRRIDDSKDYVYSTWDDNRLRAFLEEKGVLKIKQEATRDDMLRLMREYFSKTALAPYHAWSDSYLHEWLVSHGLAEPTAAPAARPSLLERMKLYHFDLAQKVWQTWSDSELHTWLVHHGLVKSDEQADREKLEKLVAENYANAHDTVWSAWRDSDIRDWLVEHGYVDDAKARAMSRPQLVKTINAKYTDVSARTAPYLVWPDARLRAFLREHGIAEDALPTSRPGLLQEARIRYTLTTTRAEALLQKLVHLLNSGIEIAEEKFVQAFEILSGTSEKTKEKADSAKAKVESEL</sequence>
<feature type="signal peptide" evidence="1">
    <location>
        <begin position="1"/>
        <end position="15"/>
    </location>
</feature>
<keyword evidence="1" id="KW-0732">Signal</keyword>
<reference evidence="2 3" key="1">
    <citation type="submission" date="2019-02" db="EMBL/GenBank/DDBJ databases">
        <title>Genome sequencing of the rare red list fungi Hericium alpestre (H. flagellum).</title>
        <authorList>
            <person name="Buettner E."/>
            <person name="Kellner H."/>
        </authorList>
    </citation>
    <scope>NUCLEOTIDE SEQUENCE [LARGE SCALE GENOMIC DNA]</scope>
    <source>
        <strain evidence="2 3">DSM 108284</strain>
    </source>
</reference>
<proteinExistence type="predicted"/>
<evidence type="ECO:0000313" key="2">
    <source>
        <dbReference type="EMBL" id="TFY74547.1"/>
    </source>
</evidence>
<keyword evidence="3" id="KW-1185">Reference proteome</keyword>
<accession>A0A4Y9ZKK1</accession>
<dbReference type="OrthoDB" id="2527403at2759"/>
<protein>
    <submittedName>
        <fullName evidence="2">Uncharacterized protein</fullName>
    </submittedName>
</protein>